<keyword evidence="2" id="KW-1133">Transmembrane helix</keyword>
<feature type="transmembrane region" description="Helical" evidence="2">
    <location>
        <begin position="151"/>
        <end position="169"/>
    </location>
</feature>
<dbReference type="Gene3D" id="3.40.50.1820">
    <property type="entry name" value="alpha/beta hydrolase"/>
    <property type="match status" value="1"/>
</dbReference>
<keyword evidence="4" id="KW-1185">Reference proteome</keyword>
<protein>
    <recommendedName>
        <fullName evidence="5">Peptidase S9 prolyl oligopeptidase catalytic domain-containing protein</fullName>
    </recommendedName>
</protein>
<feature type="transmembrane region" description="Helical" evidence="2">
    <location>
        <begin position="181"/>
        <end position="202"/>
    </location>
</feature>
<evidence type="ECO:0000256" key="1">
    <source>
        <dbReference type="SAM" id="MobiDB-lite"/>
    </source>
</evidence>
<evidence type="ECO:0000313" key="4">
    <source>
        <dbReference type="Proteomes" id="UP000265618"/>
    </source>
</evidence>
<evidence type="ECO:0008006" key="5">
    <source>
        <dbReference type="Google" id="ProtNLM"/>
    </source>
</evidence>
<gene>
    <name evidence="3" type="ORF">KIPB_008126</name>
</gene>
<dbReference type="SUPFAM" id="SSF53474">
    <property type="entry name" value="alpha/beta-Hydrolases"/>
    <property type="match status" value="1"/>
</dbReference>
<evidence type="ECO:0000256" key="2">
    <source>
        <dbReference type="SAM" id="Phobius"/>
    </source>
</evidence>
<dbReference type="InterPro" id="IPR029058">
    <property type="entry name" value="AB_hydrolase_fold"/>
</dbReference>
<proteinExistence type="predicted"/>
<feature type="transmembrane region" description="Helical" evidence="2">
    <location>
        <begin position="222"/>
        <end position="244"/>
    </location>
</feature>
<evidence type="ECO:0000313" key="3">
    <source>
        <dbReference type="EMBL" id="GIQ86299.1"/>
    </source>
</evidence>
<organism evidence="3 4">
    <name type="scientific">Kipferlia bialata</name>
    <dbReference type="NCBI Taxonomy" id="797122"/>
    <lineage>
        <taxon>Eukaryota</taxon>
        <taxon>Metamonada</taxon>
        <taxon>Carpediemonas-like organisms</taxon>
        <taxon>Kipferlia</taxon>
    </lineage>
</organism>
<dbReference type="AlphaFoldDB" id="A0A9K3D2Y4"/>
<dbReference type="OrthoDB" id="2418081at2759"/>
<keyword evidence="2" id="KW-0812">Transmembrane</keyword>
<reference evidence="3 4" key="1">
    <citation type="journal article" date="2018" name="PLoS ONE">
        <title>The draft genome of Kipferlia bialata reveals reductive genome evolution in fornicate parasites.</title>
        <authorList>
            <person name="Tanifuji G."/>
            <person name="Takabayashi S."/>
            <person name="Kume K."/>
            <person name="Takagi M."/>
            <person name="Nakayama T."/>
            <person name="Kamikawa R."/>
            <person name="Inagaki Y."/>
            <person name="Hashimoto T."/>
        </authorList>
    </citation>
    <scope>NUCLEOTIDE SEQUENCE [LARGE SCALE GENOMIC DNA]</scope>
    <source>
        <strain evidence="3">NY0173</strain>
    </source>
</reference>
<feature type="region of interest" description="Disordered" evidence="1">
    <location>
        <begin position="1"/>
        <end position="49"/>
    </location>
</feature>
<name>A0A9K3D2Y4_9EUKA</name>
<feature type="transmembrane region" description="Helical" evidence="2">
    <location>
        <begin position="121"/>
        <end position="139"/>
    </location>
</feature>
<keyword evidence="2" id="KW-0472">Membrane</keyword>
<feature type="transmembrane region" description="Helical" evidence="2">
    <location>
        <begin position="337"/>
        <end position="358"/>
    </location>
</feature>
<dbReference type="Proteomes" id="UP000265618">
    <property type="component" value="Unassembled WGS sequence"/>
</dbReference>
<dbReference type="EMBL" id="BDIP01002437">
    <property type="protein sequence ID" value="GIQ86299.1"/>
    <property type="molecule type" value="Genomic_DNA"/>
</dbReference>
<accession>A0A9K3D2Y4</accession>
<sequence length="704" mass="77717">MGGDSNPLFPLDVATPLPSDVPSSLFPSVTPTASERERERGGGGGKVLSIQTDDYLQGRDEMDEFDVEEGPSRVGVSVPATPLATAKTAALDMVDKVQGTLTTTNRRWATWNLPPAQICRIALVTICVDVVTAVFLIIPSPPGTFLNRASLAAHLVLFCLYLTPFAVALCRPHNDLQGGFLARLLCVAYFLVAPTAAFSANLSRLIWNNRVNLFMSGMSVRYSRYLFAGVAMYPVPALIASYIAHSKGMGLRMGRRRVRRRRSHLPLTSVPGELASPVSMKREMEWEEEGRGETMPLRGKSRREIRKEIKGGLFVTIWTWLQLFACMELCVRPHLFGFIPLTSAVEPFVMVFFAMASAPIAARMVYIRSWTAPLAVVSVFICMAAWSNDITAVTGHNGDFSTLPQLDGVDVVFRDTFSFNSRMFGYRMPKDSGVTVQEDLVWYAGPSREDDSVELVMKVDVYSPNPSNINGAVVVNIHGGGFVLGSKGRANVPRNSARLAEAGYTVFDTNYGLLDIEDNPLHRIPEMYLWRDLVSYKHIDSCGADIEDFIDWLEREIENLDLGIEQGFPLFVRGISAGSGLSMFLSERHSDRVSGAILESLCDDVLDPGQYGEQDEWYYPLLRAVPYVHAGMPPVLQFHGGRDNLCHKETSVDAVGAALRDQGVDWGYIVAPMNAHTCTADNTLYSQLFSHQAVQFLDAIMATL</sequence>
<feature type="compositionally biased region" description="Polar residues" evidence="1">
    <location>
        <begin position="21"/>
        <end position="33"/>
    </location>
</feature>
<comment type="caution">
    <text evidence="3">The sequence shown here is derived from an EMBL/GenBank/DDBJ whole genome shotgun (WGS) entry which is preliminary data.</text>
</comment>
<feature type="transmembrane region" description="Helical" evidence="2">
    <location>
        <begin position="365"/>
        <end position="386"/>
    </location>
</feature>